<dbReference type="AlphaFoldDB" id="A0AAE2ZEJ8"/>
<organism evidence="1 2">
    <name type="scientific">Providencia rettgeri</name>
    <dbReference type="NCBI Taxonomy" id="587"/>
    <lineage>
        <taxon>Bacteria</taxon>
        <taxon>Pseudomonadati</taxon>
        <taxon>Pseudomonadota</taxon>
        <taxon>Gammaproteobacteria</taxon>
        <taxon>Enterobacterales</taxon>
        <taxon>Morganellaceae</taxon>
        <taxon>Providencia</taxon>
    </lineage>
</organism>
<evidence type="ECO:0000313" key="2">
    <source>
        <dbReference type="Proteomes" id="UP001155882"/>
    </source>
</evidence>
<dbReference type="InterPro" id="IPR047937">
    <property type="entry name" value="Eex_IncN-like"/>
</dbReference>
<dbReference type="RefSeq" id="WP_219197796.1">
    <property type="nucleotide sequence ID" value="NZ_CP123253.1"/>
</dbReference>
<accession>A0AAE2ZEJ8</accession>
<reference evidence="1" key="1">
    <citation type="submission" date="2021-07" db="EMBL/GenBank/DDBJ databases">
        <authorList>
            <person name="Stanton E."/>
        </authorList>
    </citation>
    <scope>NUCLEOTIDE SEQUENCE</scope>
    <source>
        <strain evidence="1">2021EL-01139</strain>
    </source>
</reference>
<name>A0AAE2ZEJ8_PRORE</name>
<proteinExistence type="predicted"/>
<dbReference type="Proteomes" id="UP001155882">
    <property type="component" value="Unassembled WGS sequence"/>
</dbReference>
<protein>
    <submittedName>
        <fullName evidence="1">EexN family lipoprotein</fullName>
    </submittedName>
</protein>
<gene>
    <name evidence="1" type="ORF">KYI77_20040</name>
</gene>
<evidence type="ECO:0000313" key="1">
    <source>
        <dbReference type="EMBL" id="MBW3118736.1"/>
    </source>
</evidence>
<dbReference type="EMBL" id="JAHWLI010000100">
    <property type="protein sequence ID" value="MBW3118736.1"/>
    <property type="molecule type" value="Genomic_DNA"/>
</dbReference>
<dbReference type="PROSITE" id="PS51257">
    <property type="entry name" value="PROKAR_LIPOPROTEIN"/>
    <property type="match status" value="1"/>
</dbReference>
<dbReference type="NCBIfam" id="NF033894">
    <property type="entry name" value="Eex_IncN"/>
    <property type="match status" value="1"/>
</dbReference>
<comment type="caution">
    <text evidence="1">The sequence shown here is derived from an EMBL/GenBank/DDBJ whole genome shotgun (WGS) entry which is preliminary data.</text>
</comment>
<keyword evidence="1" id="KW-0449">Lipoprotein</keyword>
<sequence>MSKYFLLVNIIISVITTSGCNDKTSVEWYVNNHDDLVAKYTECLLTDSWHDIACKNVRSAKNHEANELDIQEGLKVAQQELFEIRESLLVSDLNTLSK</sequence>